<proteinExistence type="inferred from homology"/>
<dbReference type="Gene3D" id="3.15.10.10">
    <property type="entry name" value="Bactericidal permeability-increasing protein, domain 1"/>
    <property type="match status" value="1"/>
</dbReference>
<dbReference type="OrthoDB" id="9838142at2759"/>
<feature type="chain" id="PRO_5017037769" evidence="6">
    <location>
        <begin position="20"/>
        <end position="430"/>
    </location>
</feature>
<evidence type="ECO:0000256" key="4">
    <source>
        <dbReference type="ARBA" id="ARBA00022729"/>
    </source>
</evidence>
<evidence type="ECO:0000256" key="1">
    <source>
        <dbReference type="ARBA" id="ARBA00004613"/>
    </source>
</evidence>
<dbReference type="GeneID" id="103674460"/>
<dbReference type="PANTHER" id="PTHR47145:SF1">
    <property type="entry name" value="BPI FOLD-CONTAINING FAMILY A MEMBER 2"/>
    <property type="match status" value="1"/>
</dbReference>
<evidence type="ECO:0000256" key="3">
    <source>
        <dbReference type="ARBA" id="ARBA00022525"/>
    </source>
</evidence>
<dbReference type="GO" id="GO:0070062">
    <property type="term" value="C:extracellular exosome"/>
    <property type="evidence" value="ECO:0007669"/>
    <property type="project" value="TreeGrafter"/>
</dbReference>
<evidence type="ECO:0000313" key="8">
    <source>
        <dbReference type="Proteomes" id="UP000261680"/>
    </source>
</evidence>
<dbReference type="CTD" id="140683"/>
<evidence type="ECO:0000259" key="7">
    <source>
        <dbReference type="Pfam" id="PF01273"/>
    </source>
</evidence>
<dbReference type="STRING" id="29073.ENSUMAP00000033516"/>
<dbReference type="SUPFAM" id="SSF55394">
    <property type="entry name" value="Bactericidal permeability-increasing protein, BPI"/>
    <property type="match status" value="1"/>
</dbReference>
<dbReference type="InterPro" id="IPR017942">
    <property type="entry name" value="Lipid-bd_serum_glycop_N"/>
</dbReference>
<accession>A0A384D4D1</accession>
<keyword evidence="8" id="KW-1185">Reference proteome</keyword>
<gene>
    <name evidence="9" type="primary">BPIFA2</name>
</gene>
<sequence length="430" mass="46914">MLQLWKLVLLCGLLTGTSASLLGNLDDDLSNAVNKLKPAVEKGLETIDDTLESVVQKLTADLRKLQESKAWHLAKQKLQEVKNLVNDALSKIISAKNETLGLNIINSRILKIKVELTPDAGGINIRVPVVADVTLALPVIGQVVNLKASLDLLTDVRVAANAQTGVPSVTIGKCSSDSDSISLTVLGGHNTLIGKAVNTVSSFLTKTVSRLVEKDVCPLIHTLLSTLDAHIVQDIIAGVGRGPEKQEAQHQIKLGECGKIERVLWASVSSLPSSLFESAEPAWENDLWLLAYSAQTPKRGEGFLEMVTPHEGGFREEEDTWRRPFYAGMFALDVLDRRGEIEGFPSVSQLSITQCHVSPAKGSLTIYKVYPTAERIQNQLTETRGIRVVLKLTLLTWDPHRYCLKMLKVSGLLLILDGLPALLSAQYLNN</sequence>
<comment type="subcellular location">
    <subcellularLocation>
        <location evidence="1">Secreted</location>
    </subcellularLocation>
</comment>
<reference evidence="9" key="1">
    <citation type="submission" date="2025-08" db="UniProtKB">
        <authorList>
            <consortium name="RefSeq"/>
        </authorList>
    </citation>
    <scope>IDENTIFICATION</scope>
    <source>
        <tissue evidence="9">Whole blood</tissue>
    </source>
</reference>
<dbReference type="InterPro" id="IPR017943">
    <property type="entry name" value="Bactericidal_perm-incr_a/b_dom"/>
</dbReference>
<evidence type="ECO:0000256" key="6">
    <source>
        <dbReference type="SAM" id="SignalP"/>
    </source>
</evidence>
<evidence type="ECO:0000256" key="5">
    <source>
        <dbReference type="ARBA" id="ARBA00023157"/>
    </source>
</evidence>
<keyword evidence="4 6" id="KW-0732">Signal</keyword>
<feature type="domain" description="Lipid-binding serum glycoprotein N-terminal" evidence="7">
    <location>
        <begin position="71"/>
        <end position="227"/>
    </location>
</feature>
<dbReference type="AlphaFoldDB" id="A0A384D4D1"/>
<dbReference type="InterPro" id="IPR052507">
    <property type="entry name" value="BPI_fold-antibacterial"/>
</dbReference>
<evidence type="ECO:0000313" key="9">
    <source>
        <dbReference type="RefSeq" id="XP_008701600.1"/>
    </source>
</evidence>
<dbReference type="GO" id="GO:0001530">
    <property type="term" value="F:lipopolysaccharide binding"/>
    <property type="evidence" value="ECO:0007669"/>
    <property type="project" value="TreeGrafter"/>
</dbReference>
<dbReference type="PANTHER" id="PTHR47145">
    <property type="entry name" value="BPI FOLD-CONTAINING FAMILY A MEMBER 2"/>
    <property type="match status" value="1"/>
</dbReference>
<feature type="signal peptide" evidence="6">
    <location>
        <begin position="1"/>
        <end position="19"/>
    </location>
</feature>
<protein>
    <submittedName>
        <fullName evidence="9">BPI fold-containing family A member 2</fullName>
    </submittedName>
</protein>
<keyword evidence="3" id="KW-0964">Secreted</keyword>
<dbReference type="RefSeq" id="XP_008701600.1">
    <property type="nucleotide sequence ID" value="XM_008703378.1"/>
</dbReference>
<dbReference type="Proteomes" id="UP000261680">
    <property type="component" value="Unplaced"/>
</dbReference>
<dbReference type="GO" id="GO:0030141">
    <property type="term" value="C:secretory granule"/>
    <property type="evidence" value="ECO:0007669"/>
    <property type="project" value="TreeGrafter"/>
</dbReference>
<organism evidence="8 9">
    <name type="scientific">Ursus maritimus</name>
    <name type="common">Polar bear</name>
    <name type="synonym">Thalarctos maritimus</name>
    <dbReference type="NCBI Taxonomy" id="29073"/>
    <lineage>
        <taxon>Eukaryota</taxon>
        <taxon>Metazoa</taxon>
        <taxon>Chordata</taxon>
        <taxon>Craniata</taxon>
        <taxon>Vertebrata</taxon>
        <taxon>Euteleostomi</taxon>
        <taxon>Mammalia</taxon>
        <taxon>Eutheria</taxon>
        <taxon>Laurasiatheria</taxon>
        <taxon>Carnivora</taxon>
        <taxon>Caniformia</taxon>
        <taxon>Ursidae</taxon>
        <taxon>Ursus</taxon>
    </lineage>
</organism>
<comment type="similarity">
    <text evidence="2">Belongs to the BPI/LBP/Plunc superfamily. Plunc family.</text>
</comment>
<dbReference type="KEGG" id="umr:103674460"/>
<name>A0A384D4D1_URSMA</name>
<dbReference type="Pfam" id="PF01273">
    <property type="entry name" value="LBP_BPI_CETP"/>
    <property type="match status" value="1"/>
</dbReference>
<evidence type="ECO:0000256" key="2">
    <source>
        <dbReference type="ARBA" id="ARBA00009020"/>
    </source>
</evidence>
<keyword evidence="5" id="KW-1015">Disulfide bond</keyword>